<dbReference type="InterPro" id="IPR009061">
    <property type="entry name" value="DNA-bd_dom_put_sf"/>
</dbReference>
<dbReference type="PANTHER" id="PTHR30204">
    <property type="entry name" value="REDOX-CYCLING DRUG-SENSING TRANSCRIPTIONAL ACTIVATOR SOXR"/>
    <property type="match status" value="1"/>
</dbReference>
<name>A0A250DHC6_9BURK</name>
<dbReference type="PANTHER" id="PTHR30204:SF94">
    <property type="entry name" value="HEAVY METAL-DEPENDENT TRANSCRIPTIONAL REGULATOR HI_0293-RELATED"/>
    <property type="match status" value="1"/>
</dbReference>
<dbReference type="SMART" id="SM00422">
    <property type="entry name" value="HTH_MERR"/>
    <property type="match status" value="1"/>
</dbReference>
<dbReference type="AlphaFoldDB" id="A0A250DHC6"/>
<dbReference type="InterPro" id="IPR000551">
    <property type="entry name" value="MerR-type_HTH_dom"/>
</dbReference>
<protein>
    <submittedName>
        <fullName evidence="1">Transcriptional regulator</fullName>
    </submittedName>
</protein>
<evidence type="ECO:0000313" key="1">
    <source>
        <dbReference type="EMBL" id="ATA53756.1"/>
    </source>
</evidence>
<dbReference type="RefSeq" id="WP_095744521.1">
    <property type="nucleotide sequence ID" value="NZ_BKDH01000001.1"/>
</dbReference>
<dbReference type="Pfam" id="PF13411">
    <property type="entry name" value="MerR_1"/>
    <property type="match status" value="1"/>
</dbReference>
<dbReference type="Gene3D" id="1.10.1660.10">
    <property type="match status" value="1"/>
</dbReference>
<dbReference type="GO" id="GO:0003677">
    <property type="term" value="F:DNA binding"/>
    <property type="evidence" value="ECO:0007669"/>
    <property type="project" value="InterPro"/>
</dbReference>
<dbReference type="InterPro" id="IPR047057">
    <property type="entry name" value="MerR_fam"/>
</dbReference>
<dbReference type="PROSITE" id="PS50937">
    <property type="entry name" value="HTH_MERR_2"/>
    <property type="match status" value="1"/>
</dbReference>
<accession>A0A250DHC6</accession>
<dbReference type="EMBL" id="CP023284">
    <property type="protein sequence ID" value="ATA53756.1"/>
    <property type="molecule type" value="Genomic_DNA"/>
</dbReference>
<dbReference type="SUPFAM" id="SSF46955">
    <property type="entry name" value="Putative DNA-binding domain"/>
    <property type="match status" value="1"/>
</dbReference>
<reference evidence="1 2" key="1">
    <citation type="submission" date="2017-09" db="EMBL/GenBank/DDBJ databases">
        <title>The diverse metabolic capabilities of V. boronicumulans make it an excellent choice for continued studies on novel biodegradation.</title>
        <authorList>
            <person name="Sun S."/>
        </authorList>
    </citation>
    <scope>NUCLEOTIDE SEQUENCE [LARGE SCALE GENOMIC DNA]</scope>
    <source>
        <strain evidence="1 2">J1</strain>
    </source>
</reference>
<dbReference type="Proteomes" id="UP000217154">
    <property type="component" value="Chromosome"/>
</dbReference>
<proteinExistence type="predicted"/>
<sequence length="164" mass="18145">MKIGELADKTGMAPSAIRFYEQSGLLPAPERGANGYRVYTEAALKRLQLIQIAQNLGFSLDSLRSAFAGCEVFSGDDLLERLDGRVREIDQLMAGLRAQRRDLTDLRTTLRQTWAAGECMDPATLAESMATTRNKVARPSRPQKELETSVHASKGMRGAGFRQR</sequence>
<evidence type="ECO:0000313" key="2">
    <source>
        <dbReference type="Proteomes" id="UP000217154"/>
    </source>
</evidence>
<dbReference type="GeneID" id="82269490"/>
<dbReference type="PRINTS" id="PR00040">
    <property type="entry name" value="HTHMERR"/>
</dbReference>
<dbReference type="KEGG" id="vbo:CKY39_11405"/>
<dbReference type="GO" id="GO:0003700">
    <property type="term" value="F:DNA-binding transcription factor activity"/>
    <property type="evidence" value="ECO:0007669"/>
    <property type="project" value="InterPro"/>
</dbReference>
<gene>
    <name evidence="1" type="ORF">CKY39_11405</name>
</gene>
<organism evidence="1 2">
    <name type="scientific">Variovorax boronicumulans</name>
    <dbReference type="NCBI Taxonomy" id="436515"/>
    <lineage>
        <taxon>Bacteria</taxon>
        <taxon>Pseudomonadati</taxon>
        <taxon>Pseudomonadota</taxon>
        <taxon>Betaproteobacteria</taxon>
        <taxon>Burkholderiales</taxon>
        <taxon>Comamonadaceae</taxon>
        <taxon>Variovorax</taxon>
    </lineage>
</organism>